<organism evidence="3 4">
    <name type="scientific">Paenibacillus illinoisensis</name>
    <dbReference type="NCBI Taxonomy" id="59845"/>
    <lineage>
        <taxon>Bacteria</taxon>
        <taxon>Bacillati</taxon>
        <taxon>Bacillota</taxon>
        <taxon>Bacilli</taxon>
        <taxon>Bacillales</taxon>
        <taxon>Paenibacillaceae</taxon>
        <taxon>Paenibacillus</taxon>
    </lineage>
</organism>
<protein>
    <submittedName>
        <fullName evidence="3">Zf-HC2 domain-containing protein</fullName>
    </submittedName>
</protein>
<evidence type="ECO:0000259" key="2">
    <source>
        <dbReference type="Pfam" id="PF13490"/>
    </source>
</evidence>
<evidence type="ECO:0000313" key="4">
    <source>
        <dbReference type="Proteomes" id="UP001618531"/>
    </source>
</evidence>
<sequence length="228" mass="25650">MSKLPCDIVRDLLPLYYDDVCSTATKEDIEAHIATCSGCKLMLEKLKMQEYLSLEIIEKNKIEGNGLKSIAAFWDRSKARAFAKGVLVAASIFSLLLLGYIGLTQWNIVTVPTEVIRITDISQLSDGKIAYHVKMTDGYNVNQIDYKVNSEGDVYMVPVRPLIKSKQNYQIGLANMYDFVNLEQIRANQGVEIRAVYYGSPKKPILIWKKGAELPVANDTVKALFQFD</sequence>
<feature type="domain" description="Putative zinc-finger" evidence="2">
    <location>
        <begin position="6"/>
        <end position="39"/>
    </location>
</feature>
<feature type="transmembrane region" description="Helical" evidence="1">
    <location>
        <begin position="81"/>
        <end position="103"/>
    </location>
</feature>
<gene>
    <name evidence="3" type="ORF">ACINKY_17580</name>
</gene>
<evidence type="ECO:0000313" key="3">
    <source>
        <dbReference type="EMBL" id="MFK0524014.1"/>
    </source>
</evidence>
<dbReference type="EMBL" id="JBIYSL010000004">
    <property type="protein sequence ID" value="MFK0524014.1"/>
    <property type="molecule type" value="Genomic_DNA"/>
</dbReference>
<keyword evidence="1" id="KW-0472">Membrane</keyword>
<dbReference type="InterPro" id="IPR027383">
    <property type="entry name" value="Znf_put"/>
</dbReference>
<keyword evidence="1" id="KW-0812">Transmembrane</keyword>
<accession>A0ABW8HYM6</accession>
<reference evidence="3 4" key="1">
    <citation type="submission" date="2024-11" db="EMBL/GenBank/DDBJ databases">
        <title>Identification and Characterization of a Novel Fosfomycin Bacillithiol Transferase FosB8 in Paenibacillus illinoisensis.</title>
        <authorList>
            <person name="Lu W."/>
        </authorList>
    </citation>
    <scope>NUCLEOTIDE SEQUENCE [LARGE SCALE GENOMIC DNA]</scope>
    <source>
        <strain evidence="3 4">WP77</strain>
    </source>
</reference>
<proteinExistence type="predicted"/>
<dbReference type="RefSeq" id="WP_402876483.1">
    <property type="nucleotide sequence ID" value="NZ_JBIYSL010000004.1"/>
</dbReference>
<keyword evidence="4" id="KW-1185">Reference proteome</keyword>
<comment type="caution">
    <text evidence="3">The sequence shown here is derived from an EMBL/GenBank/DDBJ whole genome shotgun (WGS) entry which is preliminary data.</text>
</comment>
<dbReference type="Proteomes" id="UP001618531">
    <property type="component" value="Unassembled WGS sequence"/>
</dbReference>
<keyword evidence="1" id="KW-1133">Transmembrane helix</keyword>
<evidence type="ECO:0000256" key="1">
    <source>
        <dbReference type="SAM" id="Phobius"/>
    </source>
</evidence>
<name>A0ABW8HYM6_9BACL</name>
<dbReference type="Pfam" id="PF13490">
    <property type="entry name" value="zf-HC2"/>
    <property type="match status" value="1"/>
</dbReference>